<dbReference type="Proteomes" id="UP000290289">
    <property type="component" value="Chromosome 4"/>
</dbReference>
<accession>A0A498K2R4</accession>
<dbReference type="EMBL" id="RDQH01000330">
    <property type="protein sequence ID" value="RXI00554.1"/>
    <property type="molecule type" value="Genomic_DNA"/>
</dbReference>
<sequence>MVLARPARVTGSDVVHNPSGMDLAMKLHYLRGVYFFDSQAAQGLTTNRIKEAMFTWLCVSYQTCGRFRKSESGRPYLKCNDCGAGILKRSVIKPSMNG</sequence>
<dbReference type="InterPro" id="IPR023213">
    <property type="entry name" value="CAT-like_dom_sf"/>
</dbReference>
<keyword evidence="2" id="KW-1185">Reference proteome</keyword>
<dbReference type="STRING" id="3750.A0A498K2R4"/>
<organism evidence="1 2">
    <name type="scientific">Malus domestica</name>
    <name type="common">Apple</name>
    <name type="synonym">Pyrus malus</name>
    <dbReference type="NCBI Taxonomy" id="3750"/>
    <lineage>
        <taxon>Eukaryota</taxon>
        <taxon>Viridiplantae</taxon>
        <taxon>Streptophyta</taxon>
        <taxon>Embryophyta</taxon>
        <taxon>Tracheophyta</taxon>
        <taxon>Spermatophyta</taxon>
        <taxon>Magnoliopsida</taxon>
        <taxon>eudicotyledons</taxon>
        <taxon>Gunneridae</taxon>
        <taxon>Pentapetalae</taxon>
        <taxon>rosids</taxon>
        <taxon>fabids</taxon>
        <taxon>Rosales</taxon>
        <taxon>Rosaceae</taxon>
        <taxon>Amygdaloideae</taxon>
        <taxon>Maleae</taxon>
        <taxon>Malus</taxon>
    </lineage>
</organism>
<gene>
    <name evidence="1" type="ORF">DVH24_000788</name>
</gene>
<dbReference type="AlphaFoldDB" id="A0A498K2R4"/>
<proteinExistence type="predicted"/>
<comment type="caution">
    <text evidence="1">The sequence shown here is derived from an EMBL/GenBank/DDBJ whole genome shotgun (WGS) entry which is preliminary data.</text>
</comment>
<dbReference type="Gene3D" id="3.30.559.10">
    <property type="entry name" value="Chloramphenicol acetyltransferase-like domain"/>
    <property type="match status" value="1"/>
</dbReference>
<protein>
    <submittedName>
        <fullName evidence="1">Uncharacterized protein</fullName>
    </submittedName>
</protein>
<evidence type="ECO:0000313" key="2">
    <source>
        <dbReference type="Proteomes" id="UP000290289"/>
    </source>
</evidence>
<evidence type="ECO:0000313" key="1">
    <source>
        <dbReference type="EMBL" id="RXI00554.1"/>
    </source>
</evidence>
<name>A0A498K2R4_MALDO</name>
<reference evidence="1 2" key="1">
    <citation type="submission" date="2018-10" db="EMBL/GenBank/DDBJ databases">
        <title>A high-quality apple genome assembly.</title>
        <authorList>
            <person name="Hu J."/>
        </authorList>
    </citation>
    <scope>NUCLEOTIDE SEQUENCE [LARGE SCALE GENOMIC DNA]</scope>
    <source>
        <strain evidence="2">cv. HFTH1</strain>
        <tissue evidence="1">Young leaf</tissue>
    </source>
</reference>